<name>A0A6N3IXC3_9FLAO</name>
<sequence>MKQNLLLLFFLLSMPSLIAQNYYMESPEGFGSATTGGGNSTPVTVTTYNDLLAEIKSKSPAVILISGIITIPSGEPIHEMVTNKTLLGLPGAKLVNENQSNPGAGILSLKPGSDNVIIRNLVFVGPGAYDIDGQDNLTADCTNLWVDHCEFQDGQDGNFDNKGKTDNVTISWCKFTYLKAPKAGGSGGADDHRFSNLIGSNKNDSPSDGHYSITFKNCYWAEGCKQRMPRARNAELHILNCYYNTSESGSLAIGLGGGIKNSTCYVEGTDFAKVEKVFKEYIITDGGTVGIVFDRCRKGPMDFGTKVNKPSYTYTTIPLGKVEQYVTNATCGAGATLQVTSGVVISTTCSNKS</sequence>
<keyword evidence="6" id="KW-1185">Reference proteome</keyword>
<dbReference type="InterPro" id="IPR011050">
    <property type="entry name" value="Pectin_lyase_fold/virulence"/>
</dbReference>
<keyword evidence="2" id="KW-0964">Secreted</keyword>
<dbReference type="Gene3D" id="2.160.20.10">
    <property type="entry name" value="Single-stranded right-handed beta-helix, Pectin lyase-like"/>
    <property type="match status" value="1"/>
</dbReference>
<comment type="similarity">
    <text evidence="2">Belongs to the polysaccharide lyase 1 family.</text>
</comment>
<dbReference type="GO" id="GO:0030570">
    <property type="term" value="F:pectate lyase activity"/>
    <property type="evidence" value="ECO:0007669"/>
    <property type="project" value="InterPro"/>
</dbReference>
<dbReference type="PANTHER" id="PTHR31683:SF18">
    <property type="entry name" value="PECTATE LYASE 21-RELATED"/>
    <property type="match status" value="1"/>
</dbReference>
<evidence type="ECO:0000313" key="5">
    <source>
        <dbReference type="EMBL" id="CAA9199890.1"/>
    </source>
</evidence>
<dbReference type="Proteomes" id="UP000479938">
    <property type="component" value="Unassembled WGS sequence"/>
</dbReference>
<dbReference type="SUPFAM" id="SSF51126">
    <property type="entry name" value="Pectin lyase-like"/>
    <property type="match status" value="1"/>
</dbReference>
<evidence type="ECO:0000256" key="1">
    <source>
        <dbReference type="ARBA" id="ARBA00023239"/>
    </source>
</evidence>
<evidence type="ECO:0000256" key="2">
    <source>
        <dbReference type="RuleBase" id="RU361173"/>
    </source>
</evidence>
<dbReference type="GO" id="GO:0000272">
    <property type="term" value="P:polysaccharide catabolic process"/>
    <property type="evidence" value="ECO:0007669"/>
    <property type="project" value="UniProtKB-KW"/>
</dbReference>
<dbReference type="GO" id="GO:0005576">
    <property type="term" value="C:extracellular region"/>
    <property type="evidence" value="ECO:0007669"/>
    <property type="project" value="UniProtKB-SubCell"/>
</dbReference>
<organism evidence="5 6">
    <name type="scientific">Flavobacterium bizetiae</name>
    <dbReference type="NCBI Taxonomy" id="2704140"/>
    <lineage>
        <taxon>Bacteria</taxon>
        <taxon>Pseudomonadati</taxon>
        <taxon>Bacteroidota</taxon>
        <taxon>Flavobacteriia</taxon>
        <taxon>Flavobacteriales</taxon>
        <taxon>Flavobacteriaceae</taxon>
        <taxon>Flavobacterium</taxon>
    </lineage>
</organism>
<keyword evidence="3" id="KW-0732">Signal</keyword>
<dbReference type="InterPro" id="IPR002022">
    <property type="entry name" value="Pec_lyase"/>
</dbReference>
<dbReference type="InterPro" id="IPR012334">
    <property type="entry name" value="Pectin_lyas_fold"/>
</dbReference>
<gene>
    <name evidence="5" type="ORF">FLA105534_02836</name>
</gene>
<protein>
    <recommendedName>
        <fullName evidence="4">Pectate lyase domain-containing protein</fullName>
    </recommendedName>
</protein>
<dbReference type="InterPro" id="IPR045032">
    <property type="entry name" value="PEL"/>
</dbReference>
<feature type="chain" id="PRO_5026838643" description="Pectate lyase domain-containing protein" evidence="3">
    <location>
        <begin position="20"/>
        <end position="353"/>
    </location>
</feature>
<keyword evidence="2" id="KW-0624">Polysaccharide degradation</keyword>
<dbReference type="Pfam" id="PF00544">
    <property type="entry name" value="Pectate_lyase_4"/>
    <property type="match status" value="1"/>
</dbReference>
<feature type="signal peptide" evidence="3">
    <location>
        <begin position="1"/>
        <end position="19"/>
    </location>
</feature>
<dbReference type="SMART" id="SM00656">
    <property type="entry name" value="Amb_all"/>
    <property type="match status" value="1"/>
</dbReference>
<dbReference type="PANTHER" id="PTHR31683">
    <property type="entry name" value="PECTATE LYASE 18-RELATED"/>
    <property type="match status" value="1"/>
</dbReference>
<accession>A0A6N3IXC3</accession>
<dbReference type="EMBL" id="CADCSU010000104">
    <property type="protein sequence ID" value="CAA9199890.1"/>
    <property type="molecule type" value="Genomic_DNA"/>
</dbReference>
<keyword evidence="1 2" id="KW-0456">Lyase</keyword>
<feature type="domain" description="Pectate lyase" evidence="4">
    <location>
        <begin position="46"/>
        <end position="277"/>
    </location>
</feature>
<evidence type="ECO:0000313" key="6">
    <source>
        <dbReference type="Proteomes" id="UP000479938"/>
    </source>
</evidence>
<proteinExistence type="inferred from homology"/>
<keyword evidence="2" id="KW-0119">Carbohydrate metabolism</keyword>
<dbReference type="RefSeq" id="WP_173971392.1">
    <property type="nucleotide sequence ID" value="NZ_CADCSU010000104.1"/>
</dbReference>
<reference evidence="5 6" key="1">
    <citation type="submission" date="2020-02" db="EMBL/GenBank/DDBJ databases">
        <authorList>
            <person name="Criscuolo A."/>
        </authorList>
    </citation>
    <scope>NUCLEOTIDE SEQUENCE [LARGE SCALE GENOMIC DNA]</scope>
    <source>
        <strain evidence="5">CIP105534</strain>
    </source>
</reference>
<evidence type="ECO:0000256" key="3">
    <source>
        <dbReference type="SAM" id="SignalP"/>
    </source>
</evidence>
<comment type="subcellular location">
    <subcellularLocation>
        <location evidence="2">Secreted</location>
    </subcellularLocation>
</comment>
<evidence type="ECO:0000259" key="4">
    <source>
        <dbReference type="SMART" id="SM00656"/>
    </source>
</evidence>
<dbReference type="AlphaFoldDB" id="A0A6N3IXC3"/>